<name>A0A914QZY4_9BILA</name>
<protein>
    <submittedName>
        <fullName evidence="2">Uncharacterized protein</fullName>
    </submittedName>
</protein>
<dbReference type="WBParaSite" id="PDA_v2.g4651.t1">
    <property type="protein sequence ID" value="PDA_v2.g4651.t1"/>
    <property type="gene ID" value="PDA_v2.g4651"/>
</dbReference>
<reference evidence="2" key="1">
    <citation type="submission" date="2022-11" db="UniProtKB">
        <authorList>
            <consortium name="WormBaseParasite"/>
        </authorList>
    </citation>
    <scope>IDENTIFICATION</scope>
</reference>
<keyword evidence="1" id="KW-1185">Reference proteome</keyword>
<organism evidence="1 2">
    <name type="scientific">Panagrolaimus davidi</name>
    <dbReference type="NCBI Taxonomy" id="227884"/>
    <lineage>
        <taxon>Eukaryota</taxon>
        <taxon>Metazoa</taxon>
        <taxon>Ecdysozoa</taxon>
        <taxon>Nematoda</taxon>
        <taxon>Chromadorea</taxon>
        <taxon>Rhabditida</taxon>
        <taxon>Tylenchina</taxon>
        <taxon>Panagrolaimomorpha</taxon>
        <taxon>Panagrolaimoidea</taxon>
        <taxon>Panagrolaimidae</taxon>
        <taxon>Panagrolaimus</taxon>
    </lineage>
</organism>
<dbReference type="Gene3D" id="3.60.10.10">
    <property type="entry name" value="Endonuclease/exonuclease/phosphatase"/>
    <property type="match status" value="1"/>
</dbReference>
<dbReference type="InterPro" id="IPR036691">
    <property type="entry name" value="Endo/exonu/phosph_ase_sf"/>
</dbReference>
<sequence length="90" mass="10468">MLLVMDCYIVEQVSYIFPYRHHFHSGYTSSGTYLVSRWKIQSTLIHRYSLNGFPHHIHRGDWFGGKVVGLAEIIGEGYRLCVYTTHVSSF</sequence>
<accession>A0A914QZY4</accession>
<dbReference type="SUPFAM" id="SSF56219">
    <property type="entry name" value="DNase I-like"/>
    <property type="match status" value="1"/>
</dbReference>
<proteinExistence type="predicted"/>
<dbReference type="Proteomes" id="UP000887578">
    <property type="component" value="Unplaced"/>
</dbReference>
<dbReference type="AlphaFoldDB" id="A0A914QZY4"/>
<evidence type="ECO:0000313" key="2">
    <source>
        <dbReference type="WBParaSite" id="PDA_v2.g4651.t1"/>
    </source>
</evidence>
<evidence type="ECO:0000313" key="1">
    <source>
        <dbReference type="Proteomes" id="UP000887578"/>
    </source>
</evidence>